<dbReference type="Proteomes" id="UP000663292">
    <property type="component" value="Chromosome"/>
</dbReference>
<evidence type="ECO:0000259" key="7">
    <source>
        <dbReference type="PROSITE" id="PS50113"/>
    </source>
</evidence>
<keyword evidence="9" id="KW-1185">Reference proteome</keyword>
<organism evidence="8 9">
    <name type="scientific">Halapricum desulfuricans</name>
    <dbReference type="NCBI Taxonomy" id="2841257"/>
    <lineage>
        <taxon>Archaea</taxon>
        <taxon>Methanobacteriati</taxon>
        <taxon>Methanobacteriota</taxon>
        <taxon>Stenosarchaea group</taxon>
        <taxon>Halobacteria</taxon>
        <taxon>Halobacteriales</taxon>
        <taxon>Haloarculaceae</taxon>
        <taxon>Halapricum</taxon>
    </lineage>
</organism>
<dbReference type="NCBIfam" id="TIGR00229">
    <property type="entry name" value="sensory_box"/>
    <property type="match status" value="1"/>
</dbReference>
<dbReference type="CDD" id="cd00130">
    <property type="entry name" value="PAS"/>
    <property type="match status" value="1"/>
</dbReference>
<gene>
    <name evidence="8" type="primary">tar4</name>
    <name evidence="8" type="ORF">HSEST_1516</name>
</gene>
<dbReference type="InterPro" id="IPR035965">
    <property type="entry name" value="PAS-like_dom_sf"/>
</dbReference>
<dbReference type="SUPFAM" id="SSF55785">
    <property type="entry name" value="PYP-like sensor domain (PAS domain)"/>
    <property type="match status" value="1"/>
</dbReference>
<dbReference type="GO" id="GO:0004888">
    <property type="term" value="F:transmembrane signaling receptor activity"/>
    <property type="evidence" value="ECO:0007669"/>
    <property type="project" value="InterPro"/>
</dbReference>
<dbReference type="GO" id="GO:0006935">
    <property type="term" value="P:chemotaxis"/>
    <property type="evidence" value="ECO:0007669"/>
    <property type="project" value="InterPro"/>
</dbReference>
<dbReference type="InterPro" id="IPR004089">
    <property type="entry name" value="MCPsignal_dom"/>
</dbReference>
<sequence>MRTFIYLVQLTRIVSQKMQSERSMFSADDSTLWRHAFETLVDELPEAAFVVDSGGTITRWNETVSELLGVPATQAVGMNAYDLFGTDDQSETLAEEVIRTGEPVREESFRSAEDASGQTVHARAIAVPITSPDGSVVGAVELLLDVTDVVDQREQLHELQTEFSDRVDESVVELRESAGNVADRSQEISGLADEQADDLGAVQAEVSQFSATIEEIASSAEEVSSRSSEATDLAVESAETATEMTGRVESVVDESESAAADVSRLSERIDEIEEFVAVIDDIADQTNMLALNANIEAARSEGNNDGFAVVADEIKELADESKEHADQVEATVQEVHEMATDSAESVQRTRDAIGELQSALEDIIDNQQSIRTAIEDTDEGVTEIASATDDQAASAEEIASMVDEIADRADEVAGTVEEIAAANEQQHGRIRDLESDVDSVETQLQTVMESGSGQ</sequence>
<feature type="domain" description="PAC" evidence="7">
    <location>
        <begin position="105"/>
        <end position="158"/>
    </location>
</feature>
<dbReference type="GO" id="GO:0016020">
    <property type="term" value="C:membrane"/>
    <property type="evidence" value="ECO:0007669"/>
    <property type="project" value="InterPro"/>
</dbReference>
<dbReference type="PROSITE" id="PS50112">
    <property type="entry name" value="PAS"/>
    <property type="match status" value="1"/>
</dbReference>
<dbReference type="PANTHER" id="PTHR32089">
    <property type="entry name" value="METHYL-ACCEPTING CHEMOTAXIS PROTEIN MCPB"/>
    <property type="match status" value="1"/>
</dbReference>
<dbReference type="PRINTS" id="PR00260">
    <property type="entry name" value="CHEMTRNSDUCR"/>
</dbReference>
<feature type="region of interest" description="Disordered" evidence="4">
    <location>
        <begin position="421"/>
        <end position="454"/>
    </location>
</feature>
<feature type="compositionally biased region" description="Polar residues" evidence="4">
    <location>
        <begin position="440"/>
        <end position="454"/>
    </location>
</feature>
<name>A0A897NU44_9EURY</name>
<reference evidence="8 9" key="1">
    <citation type="submission" date="2020-11" db="EMBL/GenBank/DDBJ databases">
        <title>Carbohydrate-dependent, anaerobic sulfur respiration: A novel catabolism in halophilic archaea.</title>
        <authorList>
            <person name="Sorokin D.Y."/>
            <person name="Messina E."/>
            <person name="Smedile F."/>
            <person name="La Cono V."/>
            <person name="Hallsworth J.E."/>
            <person name="Yakimov M.M."/>
        </authorList>
    </citation>
    <scope>NUCLEOTIDE SEQUENCE [LARGE SCALE GENOMIC DNA]</scope>
    <source>
        <strain evidence="8 9">HSR-Est</strain>
    </source>
</reference>
<evidence type="ECO:0000259" key="5">
    <source>
        <dbReference type="PROSITE" id="PS50111"/>
    </source>
</evidence>
<keyword evidence="1 3" id="KW-0807">Transducer</keyword>
<evidence type="ECO:0000256" key="4">
    <source>
        <dbReference type="SAM" id="MobiDB-lite"/>
    </source>
</evidence>
<dbReference type="PROSITE" id="PS50113">
    <property type="entry name" value="PAC"/>
    <property type="match status" value="1"/>
</dbReference>
<evidence type="ECO:0000259" key="6">
    <source>
        <dbReference type="PROSITE" id="PS50112"/>
    </source>
</evidence>
<evidence type="ECO:0000256" key="3">
    <source>
        <dbReference type="PROSITE-ProRule" id="PRU00284"/>
    </source>
</evidence>
<dbReference type="Pfam" id="PF08448">
    <property type="entry name" value="PAS_4"/>
    <property type="match status" value="1"/>
</dbReference>
<proteinExistence type="inferred from homology"/>
<dbReference type="GO" id="GO:0007165">
    <property type="term" value="P:signal transduction"/>
    <property type="evidence" value="ECO:0007669"/>
    <property type="project" value="UniProtKB-KW"/>
</dbReference>
<comment type="similarity">
    <text evidence="2">Belongs to the methyl-accepting chemotaxis (MCP) protein family.</text>
</comment>
<dbReference type="InterPro" id="IPR000014">
    <property type="entry name" value="PAS"/>
</dbReference>
<evidence type="ECO:0000313" key="8">
    <source>
        <dbReference type="EMBL" id="QSG15045.1"/>
    </source>
</evidence>
<feature type="domain" description="PAS" evidence="6">
    <location>
        <begin position="33"/>
        <end position="91"/>
    </location>
</feature>
<dbReference type="EMBL" id="CP064791">
    <property type="protein sequence ID" value="QSG15045.1"/>
    <property type="molecule type" value="Genomic_DNA"/>
</dbReference>
<dbReference type="InterPro" id="IPR004090">
    <property type="entry name" value="Chemotax_Me-accpt_rcpt"/>
</dbReference>
<protein>
    <submittedName>
        <fullName evidence="8">Sensory protein</fullName>
    </submittedName>
</protein>
<feature type="domain" description="Methyl-accepting transducer" evidence="5">
    <location>
        <begin position="170"/>
        <end position="406"/>
    </location>
</feature>
<evidence type="ECO:0000256" key="2">
    <source>
        <dbReference type="ARBA" id="ARBA00029447"/>
    </source>
</evidence>
<feature type="region of interest" description="Disordered" evidence="4">
    <location>
        <begin position="219"/>
        <end position="261"/>
    </location>
</feature>
<dbReference type="InterPro" id="IPR000700">
    <property type="entry name" value="PAS-assoc_C"/>
</dbReference>
<dbReference type="InterPro" id="IPR013656">
    <property type="entry name" value="PAS_4"/>
</dbReference>
<dbReference type="Pfam" id="PF00015">
    <property type="entry name" value="MCPsignal"/>
    <property type="match status" value="1"/>
</dbReference>
<accession>A0A897NU44</accession>
<evidence type="ECO:0000256" key="1">
    <source>
        <dbReference type="ARBA" id="ARBA00023224"/>
    </source>
</evidence>
<dbReference type="Gene3D" id="3.30.450.20">
    <property type="entry name" value="PAS domain"/>
    <property type="match status" value="1"/>
</dbReference>
<dbReference type="Gene3D" id="1.10.287.950">
    <property type="entry name" value="Methyl-accepting chemotaxis protein"/>
    <property type="match status" value="1"/>
</dbReference>
<dbReference type="SMART" id="SM00283">
    <property type="entry name" value="MA"/>
    <property type="match status" value="1"/>
</dbReference>
<dbReference type="AlphaFoldDB" id="A0A897NU44"/>
<dbReference type="PANTHER" id="PTHR32089:SF112">
    <property type="entry name" value="LYSOZYME-LIKE PROTEIN-RELATED"/>
    <property type="match status" value="1"/>
</dbReference>
<dbReference type="PROSITE" id="PS50111">
    <property type="entry name" value="CHEMOTAXIS_TRANSDUC_2"/>
    <property type="match status" value="1"/>
</dbReference>
<evidence type="ECO:0000313" key="9">
    <source>
        <dbReference type="Proteomes" id="UP000663292"/>
    </source>
</evidence>
<feature type="compositionally biased region" description="Low complexity" evidence="4">
    <location>
        <begin position="219"/>
        <end position="231"/>
    </location>
</feature>
<dbReference type="SMART" id="SM00091">
    <property type="entry name" value="PAS"/>
    <property type="match status" value="1"/>
</dbReference>
<dbReference type="SUPFAM" id="SSF58104">
    <property type="entry name" value="Methyl-accepting chemotaxis protein (MCP) signaling domain"/>
    <property type="match status" value="1"/>
</dbReference>